<dbReference type="RefSeq" id="WP_114646160.1">
    <property type="nucleotide sequence ID" value="NZ_QQNH01000014.1"/>
</dbReference>
<dbReference type="EMBL" id="QQNH01000014">
    <property type="protein sequence ID" value="RDE08612.1"/>
    <property type="molecule type" value="Genomic_DNA"/>
</dbReference>
<evidence type="ECO:0000256" key="3">
    <source>
        <dbReference type="ARBA" id="ARBA00023136"/>
    </source>
</evidence>
<dbReference type="InterPro" id="IPR001460">
    <property type="entry name" value="PCN-bd_Tpept"/>
</dbReference>
<dbReference type="OrthoDB" id="9789078at2"/>
<evidence type="ECO:0000259" key="6">
    <source>
        <dbReference type="Pfam" id="PF03717"/>
    </source>
</evidence>
<dbReference type="GO" id="GO:0004180">
    <property type="term" value="F:carboxypeptidase activity"/>
    <property type="evidence" value="ECO:0007669"/>
    <property type="project" value="UniProtKB-KW"/>
</dbReference>
<feature type="domain" description="Penicillin-binding protein dimerisation" evidence="6">
    <location>
        <begin position="65"/>
        <end position="175"/>
    </location>
</feature>
<dbReference type="GO" id="GO:0071555">
    <property type="term" value="P:cell wall organization"/>
    <property type="evidence" value="ECO:0007669"/>
    <property type="project" value="TreeGrafter"/>
</dbReference>
<dbReference type="Gene3D" id="3.90.1310.10">
    <property type="entry name" value="Penicillin-binding protein 2a (Domain 2)"/>
    <property type="match status" value="1"/>
</dbReference>
<keyword evidence="2" id="KW-0378">Hydrolase</keyword>
<dbReference type="Pfam" id="PF00905">
    <property type="entry name" value="Transpeptidase"/>
    <property type="match status" value="1"/>
</dbReference>
<dbReference type="Gene3D" id="3.40.710.10">
    <property type="entry name" value="DD-peptidase/beta-lactamase superfamily"/>
    <property type="match status" value="1"/>
</dbReference>
<dbReference type="InterPro" id="IPR012338">
    <property type="entry name" value="Beta-lactam/transpept-like"/>
</dbReference>
<name>A0A369W5S6_9HYPH</name>
<gene>
    <name evidence="7" type="ORF">DVH29_10645</name>
</gene>
<proteinExistence type="predicted"/>
<dbReference type="Pfam" id="PF03717">
    <property type="entry name" value="PBP_dimer"/>
    <property type="match status" value="1"/>
</dbReference>
<accession>A0A369W5S6</accession>
<keyword evidence="4" id="KW-1133">Transmembrane helix</keyword>
<dbReference type="Gene3D" id="3.30.450.330">
    <property type="match status" value="1"/>
</dbReference>
<dbReference type="InterPro" id="IPR036138">
    <property type="entry name" value="PBP_dimer_sf"/>
</dbReference>
<dbReference type="PANTHER" id="PTHR30627:SF1">
    <property type="entry name" value="PEPTIDOGLYCAN D,D-TRANSPEPTIDASE FTSI"/>
    <property type="match status" value="1"/>
</dbReference>
<keyword evidence="8" id="KW-1185">Reference proteome</keyword>
<dbReference type="SUPFAM" id="SSF56519">
    <property type="entry name" value="Penicillin binding protein dimerisation domain"/>
    <property type="match status" value="1"/>
</dbReference>
<comment type="subcellular location">
    <subcellularLocation>
        <location evidence="1">Membrane</location>
    </subcellularLocation>
</comment>
<dbReference type="GO" id="GO:0005886">
    <property type="term" value="C:plasma membrane"/>
    <property type="evidence" value="ECO:0007669"/>
    <property type="project" value="TreeGrafter"/>
</dbReference>
<dbReference type="PANTHER" id="PTHR30627">
    <property type="entry name" value="PEPTIDOGLYCAN D,D-TRANSPEPTIDASE"/>
    <property type="match status" value="1"/>
</dbReference>
<keyword evidence="2" id="KW-0645">Protease</keyword>
<dbReference type="InterPro" id="IPR005311">
    <property type="entry name" value="PBP_dimer"/>
</dbReference>
<evidence type="ECO:0000256" key="4">
    <source>
        <dbReference type="SAM" id="Phobius"/>
    </source>
</evidence>
<dbReference type="SUPFAM" id="SSF56601">
    <property type="entry name" value="beta-lactamase/transpeptidase-like"/>
    <property type="match status" value="1"/>
</dbReference>
<feature type="domain" description="Penicillin-binding protein transpeptidase" evidence="5">
    <location>
        <begin position="240"/>
        <end position="519"/>
    </location>
</feature>
<comment type="caution">
    <text evidence="7">The sequence shown here is derived from an EMBL/GenBank/DDBJ whole genome shotgun (WGS) entry which is preliminary data.</text>
</comment>
<evidence type="ECO:0000313" key="8">
    <source>
        <dbReference type="Proteomes" id="UP000253759"/>
    </source>
</evidence>
<reference evidence="8" key="1">
    <citation type="submission" date="2018-07" db="EMBL/GenBank/DDBJ databases">
        <authorList>
            <person name="Liu B.-T."/>
            <person name="Du Z."/>
        </authorList>
    </citation>
    <scope>NUCLEOTIDE SEQUENCE [LARGE SCALE GENOMIC DNA]</scope>
    <source>
        <strain evidence="8">XYN52</strain>
    </source>
</reference>
<dbReference type="AlphaFoldDB" id="A0A369W5S6"/>
<keyword evidence="3 4" id="KW-0472">Membrane</keyword>
<protein>
    <submittedName>
        <fullName evidence="7">Penicillin-binding protein 2</fullName>
    </submittedName>
</protein>
<feature type="transmembrane region" description="Helical" evidence="4">
    <location>
        <begin position="27"/>
        <end position="48"/>
    </location>
</feature>
<dbReference type="GO" id="GO:0008658">
    <property type="term" value="F:penicillin binding"/>
    <property type="evidence" value="ECO:0007669"/>
    <property type="project" value="InterPro"/>
</dbReference>
<evidence type="ECO:0000313" key="7">
    <source>
        <dbReference type="EMBL" id="RDE08612.1"/>
    </source>
</evidence>
<evidence type="ECO:0000256" key="1">
    <source>
        <dbReference type="ARBA" id="ARBA00004370"/>
    </source>
</evidence>
<keyword evidence="4" id="KW-0812">Transmembrane</keyword>
<evidence type="ECO:0000259" key="5">
    <source>
        <dbReference type="Pfam" id="PF00905"/>
    </source>
</evidence>
<organism evidence="7 8">
    <name type="scientific">Pelagibacterium lacus</name>
    <dbReference type="NCBI Taxonomy" id="2282655"/>
    <lineage>
        <taxon>Bacteria</taxon>
        <taxon>Pseudomonadati</taxon>
        <taxon>Pseudomonadota</taxon>
        <taxon>Alphaproteobacteria</taxon>
        <taxon>Hyphomicrobiales</taxon>
        <taxon>Devosiaceae</taxon>
        <taxon>Pelagibacterium</taxon>
    </lineage>
</organism>
<evidence type="ECO:0000256" key="2">
    <source>
        <dbReference type="ARBA" id="ARBA00022645"/>
    </source>
</evidence>
<sequence>MTTSGDAIAIDGSRKARDAVTRSRLRIALAVILAIFAIMAVRLVALGMTAEPVSFTARTQTALLASRPVLLDRNGLELAFDIHVPSLYAEPRRIIDVPEAARAILSVLPALDRKWLEDRLDGEEGFVWIRRELTPRQRDEIMALGIPGLGFLEETRRFYPGGATASHVLGAVNVDNAGIAGIEHYLDRDLEIALLQELGLARGQDLAPVHLSLDLRVQHILRDELSAALERYQAKAAAGAIMDVASGEIVALVSLPDFDPNQPASMLREGRFNRITAAKFEVASIFKAITIAGALDADAVSLDDTVDASTGVRFGRHTISDYYGQNRVLTVPEVFRYSSNIGTIRIMEAMGKEAFRAFLTRMGFDDIPHIEIPETTTSAIPQSFSDVVAATASFGHGLSVTPLQMLSAQAALVNGGYLVPPTLLRQETQNVVDAPRVLKAETSAQIRYLLRLNALEGSARRADGLAQGYRLGGKTGTAEKVVNGRYSGESVTTFFAASFPMDAPQYTMIVMIDEPQPEGPGTGRTAAWNAGDTTGRIIARAGPMLAIIPEDAAAQ</sequence>
<dbReference type="Proteomes" id="UP000253759">
    <property type="component" value="Unassembled WGS sequence"/>
</dbReference>
<keyword evidence="2" id="KW-0121">Carboxypeptidase</keyword>
<dbReference type="InterPro" id="IPR050515">
    <property type="entry name" value="Beta-lactam/transpept"/>
</dbReference>